<comment type="subcellular location">
    <subcellularLocation>
        <location evidence="2 13">Cell membrane</location>
        <topology evidence="2 13">Multi-pass membrane protein</topology>
    </subcellularLocation>
</comment>
<evidence type="ECO:0000256" key="8">
    <source>
        <dbReference type="ARBA" id="ARBA00022989"/>
    </source>
</evidence>
<dbReference type="GO" id="GO:0006824">
    <property type="term" value="P:cobalt ion transport"/>
    <property type="evidence" value="ECO:0007669"/>
    <property type="project" value="UniProtKB-KW"/>
</dbReference>
<evidence type="ECO:0000256" key="1">
    <source>
        <dbReference type="ARBA" id="ARBA00002510"/>
    </source>
</evidence>
<dbReference type="InterPro" id="IPR051224">
    <property type="entry name" value="NiCoT_RcnA"/>
</dbReference>
<keyword evidence="4 13" id="KW-0813">Transport</keyword>
<dbReference type="AlphaFoldDB" id="A0A6M1R6A6"/>
<evidence type="ECO:0000256" key="3">
    <source>
        <dbReference type="ARBA" id="ARBA00022426"/>
    </source>
</evidence>
<keyword evidence="15" id="KW-1185">Reference proteome</keyword>
<keyword evidence="12" id="KW-0170">Cobalt</keyword>
<evidence type="ECO:0000313" key="14">
    <source>
        <dbReference type="EMBL" id="NGN93128.1"/>
    </source>
</evidence>
<evidence type="ECO:0000256" key="13">
    <source>
        <dbReference type="RuleBase" id="RU362101"/>
    </source>
</evidence>
<keyword evidence="10" id="KW-0921">Nickel transport</keyword>
<name>A0A6M1R6A6_9ACTN</name>
<dbReference type="GO" id="GO:0032025">
    <property type="term" value="P:response to cobalt ion"/>
    <property type="evidence" value="ECO:0007669"/>
    <property type="project" value="TreeGrafter"/>
</dbReference>
<protein>
    <recommendedName>
        <fullName evidence="13">Nickel/cobalt efflux system</fullName>
    </recommendedName>
</protein>
<keyword evidence="3" id="KW-0171">Cobalt transport</keyword>
<organism evidence="14 15">
    <name type="scientific">Nocardioides turkmenicus</name>
    <dbReference type="NCBI Taxonomy" id="2711220"/>
    <lineage>
        <taxon>Bacteria</taxon>
        <taxon>Bacillati</taxon>
        <taxon>Actinomycetota</taxon>
        <taxon>Actinomycetes</taxon>
        <taxon>Propionibacteriales</taxon>
        <taxon>Nocardioidaceae</taxon>
        <taxon>Nocardioides</taxon>
    </lineage>
</organism>
<feature type="transmembrane region" description="Helical" evidence="13">
    <location>
        <begin position="111"/>
        <end position="131"/>
    </location>
</feature>
<dbReference type="PANTHER" id="PTHR40659">
    <property type="entry name" value="NICKEL/COBALT EFFLUX SYSTEM RCNA"/>
    <property type="match status" value="1"/>
</dbReference>
<sequence>MPSFAPDMDDFFSGDWVGAAALVERVQGYLDEPGIAAAAFVLAFAAGAAHAIAPGHGKTLAAAYLIGADGRVRDAAWLGGSVAVMHTFSVLVIAVAWAFFSLSDLVRLENLTAGLQIVAGVLVVATGLWLLRRHWRAARTGAGHGHSHVHSGEHGHGHHDGVRRPGIVLLGVSGGLTPSPGAFLVLVTGLFAGRAAFALLLVITFGLGMATILFGVGLLALAGNNLVIRVAESQAYLQVAAKVPPILAALGVTVLGAGLTAVGVGSLG</sequence>
<keyword evidence="7 13" id="KW-0812">Transmembrane</keyword>
<reference evidence="14 15" key="1">
    <citation type="submission" date="2020-02" db="EMBL/GenBank/DDBJ databases">
        <title>Whole-genome analyses of novel actinobacteria.</title>
        <authorList>
            <person name="Sahin N."/>
        </authorList>
    </citation>
    <scope>NUCLEOTIDE SEQUENCE [LARGE SCALE GENOMIC DNA]</scope>
    <source>
        <strain evidence="14 15">KC13</strain>
    </source>
</reference>
<feature type="transmembrane region" description="Helical" evidence="13">
    <location>
        <begin position="243"/>
        <end position="267"/>
    </location>
</feature>
<keyword evidence="6" id="KW-0533">Nickel</keyword>
<feature type="transmembrane region" description="Helical" evidence="13">
    <location>
        <begin position="197"/>
        <end position="222"/>
    </location>
</feature>
<comment type="caution">
    <text evidence="14">The sequence shown here is derived from an EMBL/GenBank/DDBJ whole genome shotgun (WGS) entry which is preliminary data.</text>
</comment>
<evidence type="ECO:0000256" key="12">
    <source>
        <dbReference type="ARBA" id="ARBA00023285"/>
    </source>
</evidence>
<accession>A0A6M1R6A6</accession>
<evidence type="ECO:0000256" key="10">
    <source>
        <dbReference type="ARBA" id="ARBA00023112"/>
    </source>
</evidence>
<comment type="similarity">
    <text evidence="13">Belongs to the NiCoT transporter (TC 2.A.52) family.</text>
</comment>
<dbReference type="Proteomes" id="UP000483261">
    <property type="component" value="Unassembled WGS sequence"/>
</dbReference>
<gene>
    <name evidence="14" type="ORF">G5C66_10315</name>
</gene>
<dbReference type="EMBL" id="JAALAA010000007">
    <property type="protein sequence ID" value="NGN93128.1"/>
    <property type="molecule type" value="Genomic_DNA"/>
</dbReference>
<evidence type="ECO:0000256" key="6">
    <source>
        <dbReference type="ARBA" id="ARBA00022596"/>
    </source>
</evidence>
<proteinExistence type="inferred from homology"/>
<evidence type="ECO:0000256" key="11">
    <source>
        <dbReference type="ARBA" id="ARBA00023136"/>
    </source>
</evidence>
<dbReference type="Pfam" id="PF03824">
    <property type="entry name" value="NicO"/>
    <property type="match status" value="1"/>
</dbReference>
<feature type="transmembrane region" description="Helical" evidence="13">
    <location>
        <begin position="75"/>
        <end position="99"/>
    </location>
</feature>
<evidence type="ECO:0000313" key="15">
    <source>
        <dbReference type="Proteomes" id="UP000483261"/>
    </source>
</evidence>
<dbReference type="GO" id="GO:0005886">
    <property type="term" value="C:plasma membrane"/>
    <property type="evidence" value="ECO:0007669"/>
    <property type="project" value="UniProtKB-SubCell"/>
</dbReference>
<dbReference type="GO" id="GO:0010045">
    <property type="term" value="P:response to nickel cation"/>
    <property type="evidence" value="ECO:0007669"/>
    <property type="project" value="TreeGrafter"/>
</dbReference>
<evidence type="ECO:0000256" key="7">
    <source>
        <dbReference type="ARBA" id="ARBA00022692"/>
    </source>
</evidence>
<keyword evidence="11 13" id="KW-0472">Membrane</keyword>
<keyword evidence="9" id="KW-0406">Ion transport</keyword>
<evidence type="ECO:0000256" key="5">
    <source>
        <dbReference type="ARBA" id="ARBA00022475"/>
    </source>
</evidence>
<keyword evidence="8 13" id="KW-1133">Transmembrane helix</keyword>
<dbReference type="GO" id="GO:0046583">
    <property type="term" value="F:monoatomic cation efflux transmembrane transporter activity"/>
    <property type="evidence" value="ECO:0007669"/>
    <property type="project" value="TreeGrafter"/>
</dbReference>
<evidence type="ECO:0000256" key="2">
    <source>
        <dbReference type="ARBA" id="ARBA00004651"/>
    </source>
</evidence>
<dbReference type="PANTHER" id="PTHR40659:SF1">
    <property type="entry name" value="NICKEL_COBALT EFFLUX SYSTEM RCNA"/>
    <property type="match status" value="1"/>
</dbReference>
<evidence type="ECO:0000256" key="4">
    <source>
        <dbReference type="ARBA" id="ARBA00022448"/>
    </source>
</evidence>
<feature type="transmembrane region" description="Helical" evidence="13">
    <location>
        <begin position="35"/>
        <end position="54"/>
    </location>
</feature>
<evidence type="ECO:0000256" key="9">
    <source>
        <dbReference type="ARBA" id="ARBA00023065"/>
    </source>
</evidence>
<feature type="transmembrane region" description="Helical" evidence="13">
    <location>
        <begin position="167"/>
        <end position="191"/>
    </location>
</feature>
<comment type="function">
    <text evidence="1">Efflux system for nickel and cobalt.</text>
</comment>
<dbReference type="GO" id="GO:0015099">
    <property type="term" value="F:nickel cation transmembrane transporter activity"/>
    <property type="evidence" value="ECO:0007669"/>
    <property type="project" value="UniProtKB-UniRule"/>
</dbReference>
<keyword evidence="5" id="KW-1003">Cell membrane</keyword>
<dbReference type="InterPro" id="IPR011541">
    <property type="entry name" value="Ni/Co_transpt_high_affinity"/>
</dbReference>